<dbReference type="AlphaFoldDB" id="A0A921G4C4"/>
<evidence type="ECO:0000313" key="2">
    <source>
        <dbReference type="EMBL" id="HJF33436.1"/>
    </source>
</evidence>
<evidence type="ECO:0000313" key="3">
    <source>
        <dbReference type="Proteomes" id="UP000698173"/>
    </source>
</evidence>
<feature type="transmembrane region" description="Helical" evidence="1">
    <location>
        <begin position="12"/>
        <end position="33"/>
    </location>
</feature>
<reference evidence="2" key="1">
    <citation type="journal article" date="2021" name="PeerJ">
        <title>Extensive microbial diversity within the chicken gut microbiome revealed by metagenomics and culture.</title>
        <authorList>
            <person name="Gilroy R."/>
            <person name="Ravi A."/>
            <person name="Getino M."/>
            <person name="Pursley I."/>
            <person name="Horton D.L."/>
            <person name="Alikhan N.F."/>
            <person name="Baker D."/>
            <person name="Gharbi K."/>
            <person name="Hall N."/>
            <person name="Watson M."/>
            <person name="Adriaenssens E.M."/>
            <person name="Foster-Nyarko E."/>
            <person name="Jarju S."/>
            <person name="Secka A."/>
            <person name="Antonio M."/>
            <person name="Oren A."/>
            <person name="Chaudhuri R.R."/>
            <person name="La Ragione R."/>
            <person name="Hildebrand F."/>
            <person name="Pallen M.J."/>
        </authorList>
    </citation>
    <scope>NUCLEOTIDE SEQUENCE</scope>
    <source>
        <strain evidence="2">CHK171-7178</strain>
    </source>
</reference>
<evidence type="ECO:0000256" key="1">
    <source>
        <dbReference type="SAM" id="Phobius"/>
    </source>
</evidence>
<gene>
    <name evidence="2" type="ORF">K8V56_16870</name>
</gene>
<name>A0A921G4C4_SPOPS</name>
<reference evidence="2" key="2">
    <citation type="submission" date="2021-09" db="EMBL/GenBank/DDBJ databases">
        <authorList>
            <person name="Gilroy R."/>
        </authorList>
    </citation>
    <scope>NUCLEOTIDE SEQUENCE</scope>
    <source>
        <strain evidence="2">CHK171-7178</strain>
    </source>
</reference>
<feature type="transmembrane region" description="Helical" evidence="1">
    <location>
        <begin position="84"/>
        <end position="103"/>
    </location>
</feature>
<comment type="caution">
    <text evidence="2">The sequence shown here is derived from an EMBL/GenBank/DDBJ whole genome shotgun (WGS) entry which is preliminary data.</text>
</comment>
<keyword evidence="1" id="KW-1133">Transmembrane helix</keyword>
<accession>A0A921G4C4</accession>
<feature type="transmembrane region" description="Helical" evidence="1">
    <location>
        <begin position="115"/>
        <end position="133"/>
    </location>
</feature>
<keyword evidence="1" id="KW-0812">Transmembrane</keyword>
<keyword evidence="1" id="KW-0472">Membrane</keyword>
<sequence length="150" mass="17484">MLKPAEKMPLGFIFIPVMILLLSFTILTNFNLIGYHYNLDENASFITIEKGFFNKEIYNVQIKEDNTIQILQEVMLPVNSAERIWQSDLIIISLFIGLFAYIFQSAARQRKNFKWFVLVYAVSLIIFIAWNISVHSEILEKIGDFNKRGL</sequence>
<proteinExistence type="predicted"/>
<protein>
    <submittedName>
        <fullName evidence="2">Uncharacterized protein</fullName>
    </submittedName>
</protein>
<dbReference type="EMBL" id="DYWT01000259">
    <property type="protein sequence ID" value="HJF33436.1"/>
    <property type="molecule type" value="Genomic_DNA"/>
</dbReference>
<organism evidence="2 3">
    <name type="scientific">Sporosarcina psychrophila</name>
    <name type="common">Bacillus psychrophilus</name>
    <dbReference type="NCBI Taxonomy" id="1476"/>
    <lineage>
        <taxon>Bacteria</taxon>
        <taxon>Bacillati</taxon>
        <taxon>Bacillota</taxon>
        <taxon>Bacilli</taxon>
        <taxon>Bacillales</taxon>
        <taxon>Caryophanaceae</taxon>
        <taxon>Sporosarcina</taxon>
    </lineage>
</organism>
<dbReference type="Proteomes" id="UP000698173">
    <property type="component" value="Unassembled WGS sequence"/>
</dbReference>